<dbReference type="STRING" id="84645.A0A498NZE4"/>
<evidence type="ECO:0000313" key="1">
    <source>
        <dbReference type="EMBL" id="RXN37168.1"/>
    </source>
</evidence>
<name>A0A498NZE4_LABRO</name>
<protein>
    <submittedName>
        <fullName evidence="1">Uncharacterized protein</fullName>
    </submittedName>
</protein>
<organism evidence="1 2">
    <name type="scientific">Labeo rohita</name>
    <name type="common">Indian major carp</name>
    <name type="synonym">Cyprinus rohita</name>
    <dbReference type="NCBI Taxonomy" id="84645"/>
    <lineage>
        <taxon>Eukaryota</taxon>
        <taxon>Metazoa</taxon>
        <taxon>Chordata</taxon>
        <taxon>Craniata</taxon>
        <taxon>Vertebrata</taxon>
        <taxon>Euteleostomi</taxon>
        <taxon>Actinopterygii</taxon>
        <taxon>Neopterygii</taxon>
        <taxon>Teleostei</taxon>
        <taxon>Ostariophysi</taxon>
        <taxon>Cypriniformes</taxon>
        <taxon>Cyprinidae</taxon>
        <taxon>Labeoninae</taxon>
        <taxon>Labeonini</taxon>
        <taxon>Labeo</taxon>
    </lineage>
</organism>
<comment type="caution">
    <text evidence="1">The sequence shown here is derived from an EMBL/GenBank/DDBJ whole genome shotgun (WGS) entry which is preliminary data.</text>
</comment>
<dbReference type="PANTHER" id="PTHR47331:SF6">
    <property type="entry name" value="DOUBLECORTIN DOMAIN-CONTAINING PROTEIN"/>
    <property type="match status" value="1"/>
</dbReference>
<proteinExistence type="predicted"/>
<dbReference type="PANTHER" id="PTHR47331">
    <property type="entry name" value="PHD-TYPE DOMAIN-CONTAINING PROTEIN"/>
    <property type="match status" value="1"/>
</dbReference>
<dbReference type="InterPro" id="IPR043502">
    <property type="entry name" value="DNA/RNA_pol_sf"/>
</dbReference>
<accession>A0A498NZE4</accession>
<sequence>MAAAKARARAEAERTRAYYVKKETELKIEKVRMEGSLTALEHEKEAAAAMAEVRILEEAIESMEGGSCHSGSQIVPPIDPAQRTSDYVEHHSSHSNVASNAEASLATPHVEFVNRYEKENRPLTESSPGHAPPDCDKIVSDSVSMPNTVKIEKSQSATYSPINYWPLAQTYNASTPVHSPFREEAELSDLARFLARRELINAGLTKFDDHPENYWAWKSSFLSAISVLKLTSSEQLDLMIKWLGSKSAEYVRRIRSVNIRYPDVGLKMAWDRLEEMYGSPEAVEKALFDKIEKFPKISKQDPLKLQELGDLLCEIQSAKAEGYLLGLSYLDTSRGVSPIVEKLPYHLQEKWIYQGCHLYSITQSLLGKDIFKLTQEDEKIAPSIEDLAFMELMDKEMFMDSSNSWVAPLPFRNPRQRLANNREQSMKRLLSLRQTLKRKPLMQEHFVTFMQRIFDAGHAELAPPVKENEEVWYLPIFGVYHPRKPGQIRVVFDSSAQYKGLSLNQVLLSGPDLNNSLLGVLLRFRKEAVAFTADIEQMFHSFVVRADHRNYLRFLWFEDNDPSKDVKEYRMKVHVFGNSPSPAVAIYGLHRAAQHGELEFGKDARAFVEHDFYVDDGLKSVPTAEEAVDLLKRTQEMLASSNLRLHKIATNSPAVMKAFPAEDHVKDLKDVDLEKDTPPIQRSLGLSWNLKDDTFTFRVDSEKKPFTRRGVLATVNSVFDPLGLAAPVTIQGK</sequence>
<dbReference type="Proteomes" id="UP000290572">
    <property type="component" value="Unassembled WGS sequence"/>
</dbReference>
<gene>
    <name evidence="1" type="ORF">ROHU_002285</name>
</gene>
<evidence type="ECO:0000313" key="2">
    <source>
        <dbReference type="Proteomes" id="UP000290572"/>
    </source>
</evidence>
<dbReference type="AlphaFoldDB" id="A0A498NZE4"/>
<reference evidence="1 2" key="1">
    <citation type="submission" date="2018-03" db="EMBL/GenBank/DDBJ databases">
        <title>Draft genome sequence of Rohu Carp (Labeo rohita).</title>
        <authorList>
            <person name="Das P."/>
            <person name="Kushwaha B."/>
            <person name="Joshi C.G."/>
            <person name="Kumar D."/>
            <person name="Nagpure N.S."/>
            <person name="Sahoo L."/>
            <person name="Das S.P."/>
            <person name="Bit A."/>
            <person name="Patnaik S."/>
            <person name="Meher P.K."/>
            <person name="Jayasankar P."/>
            <person name="Koringa P.G."/>
            <person name="Patel N.V."/>
            <person name="Hinsu A.T."/>
            <person name="Kumar R."/>
            <person name="Pandey M."/>
            <person name="Agarwal S."/>
            <person name="Srivastava S."/>
            <person name="Singh M."/>
            <person name="Iquebal M.A."/>
            <person name="Jaiswal S."/>
            <person name="Angadi U.B."/>
            <person name="Kumar N."/>
            <person name="Raza M."/>
            <person name="Shah T.M."/>
            <person name="Rai A."/>
            <person name="Jena J.K."/>
        </authorList>
    </citation>
    <scope>NUCLEOTIDE SEQUENCE [LARGE SCALE GENOMIC DNA]</scope>
    <source>
        <strain evidence="1">DASCIFA01</strain>
        <tissue evidence="1">Testis</tissue>
    </source>
</reference>
<keyword evidence="2" id="KW-1185">Reference proteome</keyword>
<dbReference type="CDD" id="cd01644">
    <property type="entry name" value="RT_pepA17"/>
    <property type="match status" value="1"/>
</dbReference>
<dbReference type="EMBL" id="QBIY01006252">
    <property type="protein sequence ID" value="RXN37168.1"/>
    <property type="molecule type" value="Genomic_DNA"/>
</dbReference>
<dbReference type="SUPFAM" id="SSF56672">
    <property type="entry name" value="DNA/RNA polymerases"/>
    <property type="match status" value="1"/>
</dbReference>